<proteinExistence type="predicted"/>
<keyword evidence="2" id="KW-1185">Reference proteome</keyword>
<organism evidence="1 2">
    <name type="scientific">Corchorus capsularis</name>
    <name type="common">Jute</name>
    <dbReference type="NCBI Taxonomy" id="210143"/>
    <lineage>
        <taxon>Eukaryota</taxon>
        <taxon>Viridiplantae</taxon>
        <taxon>Streptophyta</taxon>
        <taxon>Embryophyta</taxon>
        <taxon>Tracheophyta</taxon>
        <taxon>Spermatophyta</taxon>
        <taxon>Magnoliopsida</taxon>
        <taxon>eudicotyledons</taxon>
        <taxon>Gunneridae</taxon>
        <taxon>Pentapetalae</taxon>
        <taxon>rosids</taxon>
        <taxon>malvids</taxon>
        <taxon>Malvales</taxon>
        <taxon>Malvaceae</taxon>
        <taxon>Grewioideae</taxon>
        <taxon>Apeibeae</taxon>
        <taxon>Corchorus</taxon>
    </lineage>
</organism>
<sequence length="36" mass="4034">MAGSMTQSYTKAELSAMVKKGKSDPFVILVYNFYNI</sequence>
<reference evidence="1 2" key="1">
    <citation type="submission" date="2013-09" db="EMBL/GenBank/DDBJ databases">
        <title>Corchorus capsularis genome sequencing.</title>
        <authorList>
            <person name="Alam M."/>
            <person name="Haque M.S."/>
            <person name="Islam M.S."/>
            <person name="Emdad E.M."/>
            <person name="Islam M.M."/>
            <person name="Ahmed B."/>
            <person name="Halim A."/>
            <person name="Hossen Q.M.M."/>
            <person name="Hossain M.Z."/>
            <person name="Ahmed R."/>
            <person name="Khan M.M."/>
            <person name="Islam R."/>
            <person name="Rashid M.M."/>
            <person name="Khan S.A."/>
            <person name="Rahman M.S."/>
            <person name="Alam M."/>
        </authorList>
    </citation>
    <scope>NUCLEOTIDE SEQUENCE [LARGE SCALE GENOMIC DNA]</scope>
    <source>
        <strain evidence="2">cv. CVL-1</strain>
        <tissue evidence="1">Whole seedling</tissue>
    </source>
</reference>
<gene>
    <name evidence="1" type="ORF">CCACVL1_18690</name>
</gene>
<protein>
    <submittedName>
        <fullName evidence="1">Uncharacterized protein</fullName>
    </submittedName>
</protein>
<dbReference type="AlphaFoldDB" id="A0A1R3HK10"/>
<accession>A0A1R3HK10</accession>
<evidence type="ECO:0000313" key="2">
    <source>
        <dbReference type="Proteomes" id="UP000188268"/>
    </source>
</evidence>
<comment type="caution">
    <text evidence="1">The sequence shown here is derived from an EMBL/GenBank/DDBJ whole genome shotgun (WGS) entry which is preliminary data.</text>
</comment>
<dbReference type="Proteomes" id="UP000188268">
    <property type="component" value="Unassembled WGS sequence"/>
</dbReference>
<dbReference type="EMBL" id="AWWV01011772">
    <property type="protein sequence ID" value="OMO70717.1"/>
    <property type="molecule type" value="Genomic_DNA"/>
</dbReference>
<name>A0A1R3HK10_COCAP</name>
<dbReference type="Gramene" id="OMO70717">
    <property type="protein sequence ID" value="OMO70717"/>
    <property type="gene ID" value="CCACVL1_18690"/>
</dbReference>
<evidence type="ECO:0000313" key="1">
    <source>
        <dbReference type="EMBL" id="OMO70717.1"/>
    </source>
</evidence>